<keyword evidence="2" id="KW-1185">Reference proteome</keyword>
<evidence type="ECO:0000313" key="2">
    <source>
        <dbReference type="Proteomes" id="UP000247932"/>
    </source>
</evidence>
<sequence length="182" mass="21996">MITAEEQQLIYKLLTNKIDLDKFYSEYSIDLRQSIDYFYLNLLDSIARENVEQVEVSLDIIEYLYDEEYINKNIDKVYKQLIDKIWVPYYLLERILDSLEVCKGNIKYYLKILHINKFQEQDTENIETFMVPIWKKCLWNLYKVGINNEILGILKQYFDSPYEELNNTAKTLIQKTEFNPLQ</sequence>
<evidence type="ECO:0000313" key="1">
    <source>
        <dbReference type="EMBL" id="PXZ06278.1"/>
    </source>
</evidence>
<gene>
    <name evidence="1" type="ORF">DKK70_09815</name>
</gene>
<accession>A0A2V4EP38</accession>
<dbReference type="AlphaFoldDB" id="A0A2V4EP38"/>
<comment type="caution">
    <text evidence="1">The sequence shown here is derived from an EMBL/GenBank/DDBJ whole genome shotgun (WGS) entry which is preliminary data.</text>
</comment>
<dbReference type="RefSeq" id="WP_110433844.1">
    <property type="nucleotide sequence ID" value="NZ_QGLR01000012.1"/>
</dbReference>
<reference evidence="1 2" key="1">
    <citation type="submission" date="2018-05" db="EMBL/GenBank/DDBJ databases">
        <title>Reference genomes for bee gut microbiota database.</title>
        <authorList>
            <person name="Ellegaard K.M."/>
        </authorList>
    </citation>
    <scope>NUCLEOTIDE SEQUENCE [LARGE SCALE GENOMIC DNA]</scope>
    <source>
        <strain evidence="1 2">ESL0182</strain>
    </source>
</reference>
<name>A0A2V4EP38_9GAMM</name>
<protein>
    <submittedName>
        <fullName evidence="1">Uncharacterized protein</fullName>
    </submittedName>
</protein>
<organism evidence="1 2">
    <name type="scientific">Gilliamella apicola</name>
    <dbReference type="NCBI Taxonomy" id="1196095"/>
    <lineage>
        <taxon>Bacteria</taxon>
        <taxon>Pseudomonadati</taxon>
        <taxon>Pseudomonadota</taxon>
        <taxon>Gammaproteobacteria</taxon>
        <taxon>Orbales</taxon>
        <taxon>Orbaceae</taxon>
        <taxon>Gilliamella</taxon>
    </lineage>
</organism>
<dbReference type="OrthoDB" id="65842at2"/>
<proteinExistence type="predicted"/>
<dbReference type="EMBL" id="QGLR01000012">
    <property type="protein sequence ID" value="PXZ06278.1"/>
    <property type="molecule type" value="Genomic_DNA"/>
</dbReference>
<dbReference type="Proteomes" id="UP000247932">
    <property type="component" value="Unassembled WGS sequence"/>
</dbReference>